<dbReference type="AlphaFoldDB" id="A0A150WRA6"/>
<dbReference type="InterPro" id="IPR003661">
    <property type="entry name" value="HisK_dim/P_dom"/>
</dbReference>
<feature type="modified residue" description="4-aspartylphosphate" evidence="7">
    <location>
        <position position="773"/>
    </location>
</feature>
<comment type="caution">
    <text evidence="12">The sequence shown here is derived from an EMBL/GenBank/DDBJ whole genome shotgun (WGS) entry which is preliminary data.</text>
</comment>
<dbReference type="EC" id="2.7.13.3" evidence="2"/>
<dbReference type="EMBL" id="LUKE01000001">
    <property type="protein sequence ID" value="KYG67022.1"/>
    <property type="molecule type" value="Genomic_DNA"/>
</dbReference>
<dbReference type="Gene3D" id="3.30.450.40">
    <property type="match status" value="1"/>
</dbReference>
<dbReference type="PANTHER" id="PTHR45339">
    <property type="entry name" value="HYBRID SIGNAL TRANSDUCTION HISTIDINE KINASE J"/>
    <property type="match status" value="1"/>
</dbReference>
<dbReference type="SUPFAM" id="SSF55781">
    <property type="entry name" value="GAF domain-like"/>
    <property type="match status" value="1"/>
</dbReference>
<gene>
    <name evidence="12" type="ORF">AZI86_08370</name>
</gene>
<dbReference type="InterPro" id="IPR029016">
    <property type="entry name" value="GAF-like_dom_sf"/>
</dbReference>
<dbReference type="InterPro" id="IPR003018">
    <property type="entry name" value="GAF"/>
</dbReference>
<dbReference type="SMART" id="SM00387">
    <property type="entry name" value="HATPase_c"/>
    <property type="match status" value="1"/>
</dbReference>
<evidence type="ECO:0000256" key="3">
    <source>
        <dbReference type="ARBA" id="ARBA00022553"/>
    </source>
</evidence>
<dbReference type="InterPro" id="IPR001789">
    <property type="entry name" value="Sig_transdc_resp-reg_receiver"/>
</dbReference>
<evidence type="ECO:0000256" key="7">
    <source>
        <dbReference type="PROSITE-ProRule" id="PRU00169"/>
    </source>
</evidence>
<keyword evidence="9" id="KW-0472">Membrane</keyword>
<name>A0A150WRA6_BDEBC</name>
<dbReference type="InterPro" id="IPR036890">
    <property type="entry name" value="HATPase_C_sf"/>
</dbReference>
<keyword evidence="9" id="KW-0812">Transmembrane</keyword>
<keyword evidence="3 7" id="KW-0597">Phosphoprotein</keyword>
<dbReference type="InterPro" id="IPR005467">
    <property type="entry name" value="His_kinase_dom"/>
</dbReference>
<dbReference type="SUPFAM" id="SSF55874">
    <property type="entry name" value="ATPase domain of HSP90 chaperone/DNA topoisomerase II/histidine kinase"/>
    <property type="match status" value="1"/>
</dbReference>
<feature type="modified residue" description="4-aspartylphosphate" evidence="7">
    <location>
        <position position="1041"/>
    </location>
</feature>
<dbReference type="SUPFAM" id="SSF52172">
    <property type="entry name" value="CheY-like"/>
    <property type="match status" value="3"/>
</dbReference>
<dbReference type="Pfam" id="PF02518">
    <property type="entry name" value="HATPase_c"/>
    <property type="match status" value="1"/>
</dbReference>
<evidence type="ECO:0000256" key="9">
    <source>
        <dbReference type="SAM" id="Phobius"/>
    </source>
</evidence>
<dbReference type="PRINTS" id="PR00344">
    <property type="entry name" value="BCTRLSENSOR"/>
</dbReference>
<evidence type="ECO:0000313" key="13">
    <source>
        <dbReference type="Proteomes" id="UP000075320"/>
    </source>
</evidence>
<evidence type="ECO:0000259" key="11">
    <source>
        <dbReference type="PROSITE" id="PS50110"/>
    </source>
</evidence>
<dbReference type="CDD" id="cd19410">
    <property type="entry name" value="HK9-like_sensor"/>
    <property type="match status" value="1"/>
</dbReference>
<dbReference type="CDD" id="cd17546">
    <property type="entry name" value="REC_hyHK_CKI1_RcsC-like"/>
    <property type="match status" value="1"/>
</dbReference>
<reference evidence="12 13" key="1">
    <citation type="submission" date="2016-03" db="EMBL/GenBank/DDBJ databases">
        <authorList>
            <person name="Ploux O."/>
        </authorList>
    </citation>
    <scope>NUCLEOTIDE SEQUENCE [LARGE SCALE GENOMIC DNA]</scope>
    <source>
        <strain evidence="12 13">R0</strain>
    </source>
</reference>
<feature type="coiled-coil region" evidence="8">
    <location>
        <begin position="390"/>
        <end position="445"/>
    </location>
</feature>
<evidence type="ECO:0000256" key="5">
    <source>
        <dbReference type="ARBA" id="ARBA00022777"/>
    </source>
</evidence>
<dbReference type="Gene3D" id="3.40.50.2300">
    <property type="match status" value="3"/>
</dbReference>
<evidence type="ECO:0000259" key="10">
    <source>
        <dbReference type="PROSITE" id="PS50109"/>
    </source>
</evidence>
<dbReference type="PROSITE" id="PS50109">
    <property type="entry name" value="HIS_KIN"/>
    <property type="match status" value="1"/>
</dbReference>
<dbReference type="Gene3D" id="3.30.565.10">
    <property type="entry name" value="Histidine kinase-like ATPase, C-terminal domain"/>
    <property type="match status" value="1"/>
</dbReference>
<dbReference type="Proteomes" id="UP000075320">
    <property type="component" value="Unassembled WGS sequence"/>
</dbReference>
<feature type="domain" description="Histidine kinase" evidence="10">
    <location>
        <begin position="455"/>
        <end position="678"/>
    </location>
</feature>
<evidence type="ECO:0000256" key="1">
    <source>
        <dbReference type="ARBA" id="ARBA00000085"/>
    </source>
</evidence>
<evidence type="ECO:0000256" key="4">
    <source>
        <dbReference type="ARBA" id="ARBA00022679"/>
    </source>
</evidence>
<dbReference type="GO" id="GO:0000155">
    <property type="term" value="F:phosphorelay sensor kinase activity"/>
    <property type="evidence" value="ECO:0007669"/>
    <property type="project" value="InterPro"/>
</dbReference>
<dbReference type="SUPFAM" id="SSF47384">
    <property type="entry name" value="Homodimeric domain of signal transducing histidine kinase"/>
    <property type="match status" value="1"/>
</dbReference>
<feature type="domain" description="Response regulatory" evidence="11">
    <location>
        <begin position="846"/>
        <end position="961"/>
    </location>
</feature>
<dbReference type="OrthoDB" id="9801651at2"/>
<dbReference type="CDD" id="cd16922">
    <property type="entry name" value="HATPase_EvgS-ArcB-TorS-like"/>
    <property type="match status" value="1"/>
</dbReference>
<evidence type="ECO:0000313" key="12">
    <source>
        <dbReference type="EMBL" id="KYG67022.1"/>
    </source>
</evidence>
<keyword evidence="13" id="KW-1185">Reference proteome</keyword>
<feature type="domain" description="Response regulatory" evidence="11">
    <location>
        <begin position="724"/>
        <end position="837"/>
    </location>
</feature>
<protein>
    <recommendedName>
        <fullName evidence="2">histidine kinase</fullName>
        <ecNumber evidence="2">2.7.13.3</ecNumber>
    </recommendedName>
</protein>
<evidence type="ECO:0000256" key="2">
    <source>
        <dbReference type="ARBA" id="ARBA00012438"/>
    </source>
</evidence>
<dbReference type="Pfam" id="PF00072">
    <property type="entry name" value="Response_reg"/>
    <property type="match status" value="3"/>
</dbReference>
<sequence length="1115" mass="125184">MRNRIKNSAKFTGLNVFFVAATFLMVLNSAYLFSSFQKARENEAWLQHSNDVLSELELILSSVKDAETGMRGYLLTGDSSYLEPYYEGTTEVWAHFRLAKQLTGDNRAQQDSLAALQDIIQKRLQILADAIKGTSAAMAAPATSGILSRKGTLNEGKSTMDALRKLVDEMKSQERRLLAVRSEQTRNSQSLGYWSIIAATIINLLLSAAAYYFIRRANIAALIESELQKLQLWSQERLTELSQFVAGDTDTQSLSNATLEFFATHFNIPAATLYVAEGNQLRLAANYGRVSGEYSRVASIIPMGDGLLGQAIRNKKMTVINELPQDYFWVGSSLGQKQPRSLLMMPLSHFGKNVAIIEMALFEEPNKETMELFEKVREVIANGVHSSESRFRLQALLEKTQQQAEELQVQQEELRVSNEELEEQARQLEVQQETLNSRNSELERLNQYKSDFLAKMSHELRTPLNSLLILATLLRENKEGNLNEQQKTFASTIYDSGNDLLSLINDILDLSKIEARRLSIRAEAFSLQTLMAQLQSTFMPQISKKNLDFNFQIEPDIQNLIINSDPQRISQILRNFISNAIKFTEKGSIDVRVARSLNNKEYIDIRVRDSGIGIPKAQQDLIFNAFEQGDSSISRKFGGTGLGLTISRELSLLLGGEISVQSEEGRGSEFTLRIPVNIPNQSLHFTEDRPGPEIARPVPTPIKSEDASPEILSLLAKANAAKKTLLIIEDDQVFSHLVAETAETYGFTALEANTGEMGLQLLERFTPTAIMLDIKLPGISGFGILETIKEMPHLRHIPVHMISAMDYSRYTLRMGAMGFLGKPVSIDKLRDALSQLDLKATESTRNLLVVEDNVTQREAIEQLLNGPDIKLDAVGTGELALQAVRAKRYDCIVLDLALPDMTGKEFLEKLDEMNIPLPPVIVYTGKDLSRREEEYLRKYSESIILKGARSPERLLDEVNLFLHRVEDGLHDSQREILRSLRLSENLFRGKRALLVDDDLRNVFALTHVLESKGFQVVVARDGVEAVEACNKPDRYDVILMDLMMPRMDGFQAMAQIRELDFRKATPIIALTAKAMKGDHEKALEAGANDYLPKPINIASLMTVLKVWVKEKEIFA</sequence>
<keyword evidence="4" id="KW-0808">Transferase</keyword>
<dbReference type="InterPro" id="IPR004358">
    <property type="entry name" value="Sig_transdc_His_kin-like_C"/>
</dbReference>
<accession>A0A150WRA6</accession>
<keyword evidence="5" id="KW-0418">Kinase</keyword>
<dbReference type="Pfam" id="PF05227">
    <property type="entry name" value="CHASE3"/>
    <property type="match status" value="1"/>
</dbReference>
<evidence type="ECO:0000256" key="6">
    <source>
        <dbReference type="ARBA" id="ARBA00023012"/>
    </source>
</evidence>
<dbReference type="Gene3D" id="1.10.287.130">
    <property type="match status" value="1"/>
</dbReference>
<dbReference type="Pfam" id="PF00512">
    <property type="entry name" value="HisKA"/>
    <property type="match status" value="1"/>
</dbReference>
<feature type="transmembrane region" description="Helical" evidence="9">
    <location>
        <begin position="191"/>
        <end position="214"/>
    </location>
</feature>
<dbReference type="FunFam" id="3.30.565.10:FF:000010">
    <property type="entry name" value="Sensor histidine kinase RcsC"/>
    <property type="match status" value="1"/>
</dbReference>
<keyword evidence="8" id="KW-0175">Coiled coil</keyword>
<dbReference type="PANTHER" id="PTHR45339:SF1">
    <property type="entry name" value="HYBRID SIGNAL TRANSDUCTION HISTIDINE KINASE J"/>
    <property type="match status" value="1"/>
</dbReference>
<evidence type="ECO:0000256" key="8">
    <source>
        <dbReference type="SAM" id="Coils"/>
    </source>
</evidence>
<feature type="transmembrane region" description="Helical" evidence="9">
    <location>
        <begin position="12"/>
        <end position="33"/>
    </location>
</feature>
<dbReference type="SMART" id="SM00388">
    <property type="entry name" value="HisKA"/>
    <property type="match status" value="1"/>
</dbReference>
<organism evidence="12 13">
    <name type="scientific">Bdellovibrio bacteriovorus</name>
    <dbReference type="NCBI Taxonomy" id="959"/>
    <lineage>
        <taxon>Bacteria</taxon>
        <taxon>Pseudomonadati</taxon>
        <taxon>Bdellovibrionota</taxon>
        <taxon>Bdellovibrionia</taxon>
        <taxon>Bdellovibrionales</taxon>
        <taxon>Pseudobdellovibrionaceae</taxon>
        <taxon>Bdellovibrio</taxon>
    </lineage>
</organism>
<feature type="coiled-coil region" evidence="8">
    <location>
        <begin position="153"/>
        <end position="183"/>
    </location>
</feature>
<dbReference type="CDD" id="cd00156">
    <property type="entry name" value="REC"/>
    <property type="match status" value="1"/>
</dbReference>
<feature type="domain" description="Response regulatory" evidence="11">
    <location>
        <begin position="991"/>
        <end position="1108"/>
    </location>
</feature>
<dbReference type="InterPro" id="IPR036097">
    <property type="entry name" value="HisK_dim/P_sf"/>
</dbReference>
<dbReference type="InterPro" id="IPR011006">
    <property type="entry name" value="CheY-like_superfamily"/>
</dbReference>
<dbReference type="SMART" id="SM00448">
    <property type="entry name" value="REC"/>
    <property type="match status" value="3"/>
</dbReference>
<dbReference type="PROSITE" id="PS50110">
    <property type="entry name" value="RESPONSE_REGULATORY"/>
    <property type="match status" value="3"/>
</dbReference>
<dbReference type="Pfam" id="PF13185">
    <property type="entry name" value="GAF_2"/>
    <property type="match status" value="1"/>
</dbReference>
<keyword evidence="9" id="KW-1133">Transmembrane helix</keyword>
<proteinExistence type="predicted"/>
<dbReference type="InterPro" id="IPR007891">
    <property type="entry name" value="CHASE3"/>
</dbReference>
<dbReference type="InterPro" id="IPR003594">
    <property type="entry name" value="HATPase_dom"/>
</dbReference>
<dbReference type="CDD" id="cd00082">
    <property type="entry name" value="HisKA"/>
    <property type="match status" value="1"/>
</dbReference>
<keyword evidence="6" id="KW-0902">Two-component regulatory system</keyword>
<feature type="modified residue" description="4-aspartylphosphate" evidence="7">
    <location>
        <position position="895"/>
    </location>
</feature>
<comment type="catalytic activity">
    <reaction evidence="1">
        <text>ATP + protein L-histidine = ADP + protein N-phospho-L-histidine.</text>
        <dbReference type="EC" id="2.7.13.3"/>
    </reaction>
</comment>
<dbReference type="RefSeq" id="WP_061834599.1">
    <property type="nucleotide sequence ID" value="NZ_LUKE01000001.1"/>
</dbReference>